<dbReference type="RefSeq" id="XP_028143090.1">
    <property type="nucleotide sequence ID" value="XM_028287289.1"/>
</dbReference>
<feature type="compositionally biased region" description="Basic and acidic residues" evidence="1">
    <location>
        <begin position="19"/>
        <end position="31"/>
    </location>
</feature>
<protein>
    <submittedName>
        <fullName evidence="2">Uncharacterized protein LOC114336895</fullName>
    </submittedName>
</protein>
<sequence length="122" mass="14360">MEDTDYIPSDNESDNSDTSEDKFTAADEKTNLNENSQVGPKRSRWNTPRPSVWKRHVEKSKRIEGKPYKVPLVECKLLKFRRRLIALNVDSSAKITFLRRTVSCFAKLMRCCHFKDKKILYY</sequence>
<gene>
    <name evidence="2" type="primary">LOC114336895</name>
</gene>
<reference evidence="2" key="1">
    <citation type="submission" date="2025-08" db="UniProtKB">
        <authorList>
            <consortium name="RefSeq"/>
        </authorList>
    </citation>
    <scope>IDENTIFICATION</scope>
    <source>
        <tissue evidence="2">Whole insect</tissue>
    </source>
</reference>
<organism evidence="2">
    <name type="scientific">Diabrotica virgifera virgifera</name>
    <name type="common">western corn rootworm</name>
    <dbReference type="NCBI Taxonomy" id="50390"/>
    <lineage>
        <taxon>Eukaryota</taxon>
        <taxon>Metazoa</taxon>
        <taxon>Ecdysozoa</taxon>
        <taxon>Arthropoda</taxon>
        <taxon>Hexapoda</taxon>
        <taxon>Insecta</taxon>
        <taxon>Pterygota</taxon>
        <taxon>Neoptera</taxon>
        <taxon>Endopterygota</taxon>
        <taxon>Coleoptera</taxon>
        <taxon>Polyphaga</taxon>
        <taxon>Cucujiformia</taxon>
        <taxon>Chrysomeloidea</taxon>
        <taxon>Chrysomelidae</taxon>
        <taxon>Galerucinae</taxon>
        <taxon>Diabroticina</taxon>
        <taxon>Diabroticites</taxon>
        <taxon>Diabrotica</taxon>
    </lineage>
</organism>
<proteinExistence type="predicted"/>
<dbReference type="AlphaFoldDB" id="A0A6P7GGQ8"/>
<evidence type="ECO:0000256" key="1">
    <source>
        <dbReference type="SAM" id="MobiDB-lite"/>
    </source>
</evidence>
<feature type="compositionally biased region" description="Acidic residues" evidence="1">
    <location>
        <begin position="1"/>
        <end position="18"/>
    </location>
</feature>
<name>A0A6P7GGQ8_DIAVI</name>
<accession>A0A6P7GGQ8</accession>
<evidence type="ECO:0000313" key="2">
    <source>
        <dbReference type="RefSeq" id="XP_028143090.1"/>
    </source>
</evidence>
<dbReference type="InParanoid" id="A0A6P7GGQ8"/>
<feature type="region of interest" description="Disordered" evidence="1">
    <location>
        <begin position="1"/>
        <end position="51"/>
    </location>
</feature>